<keyword evidence="2" id="KW-0732">Signal</keyword>
<evidence type="ECO:0000313" key="3">
    <source>
        <dbReference type="EMBL" id="MCB4821753.1"/>
    </source>
</evidence>
<dbReference type="SUPFAM" id="SSF53850">
    <property type="entry name" value="Periplasmic binding protein-like II"/>
    <property type="match status" value="1"/>
</dbReference>
<reference evidence="3" key="1">
    <citation type="submission" date="2021-10" db="EMBL/GenBank/DDBJ databases">
        <title>Roseicella aerolatum sp. nov., isolated from aerosols of e-waste dismantling site.</title>
        <authorList>
            <person name="Qin T."/>
        </authorList>
    </citation>
    <scope>NUCLEOTIDE SEQUENCE</scope>
    <source>
        <strain evidence="3">GB24</strain>
    </source>
</reference>
<dbReference type="PANTHER" id="PTHR42928">
    <property type="entry name" value="TRICARBOXYLATE-BINDING PROTEIN"/>
    <property type="match status" value="1"/>
</dbReference>
<dbReference type="AlphaFoldDB" id="A0A9X1LA19"/>
<dbReference type="PIRSF" id="PIRSF017082">
    <property type="entry name" value="YflP"/>
    <property type="match status" value="1"/>
</dbReference>
<evidence type="ECO:0000313" key="4">
    <source>
        <dbReference type="Proteomes" id="UP001139311"/>
    </source>
</evidence>
<gene>
    <name evidence="3" type="ORF">LHA35_08415</name>
</gene>
<dbReference type="Gene3D" id="3.40.190.150">
    <property type="entry name" value="Bordetella uptake gene, domain 1"/>
    <property type="match status" value="1"/>
</dbReference>
<comment type="similarity">
    <text evidence="1">Belongs to the UPF0065 (bug) family.</text>
</comment>
<comment type="caution">
    <text evidence="3">The sequence shown here is derived from an EMBL/GenBank/DDBJ whole genome shotgun (WGS) entry which is preliminary data.</text>
</comment>
<evidence type="ECO:0000256" key="1">
    <source>
        <dbReference type="ARBA" id="ARBA00006987"/>
    </source>
</evidence>
<accession>A0A9X1LA19</accession>
<feature type="signal peptide" evidence="2">
    <location>
        <begin position="1"/>
        <end position="19"/>
    </location>
</feature>
<evidence type="ECO:0000256" key="2">
    <source>
        <dbReference type="SAM" id="SignalP"/>
    </source>
</evidence>
<dbReference type="Pfam" id="PF03401">
    <property type="entry name" value="TctC"/>
    <property type="match status" value="1"/>
</dbReference>
<dbReference type="CDD" id="cd13578">
    <property type="entry name" value="PBP2_Bug27"/>
    <property type="match status" value="1"/>
</dbReference>
<dbReference type="RefSeq" id="WP_226606961.1">
    <property type="nucleotide sequence ID" value="NZ_JAJAQI010000010.1"/>
</dbReference>
<dbReference type="Gene3D" id="3.40.190.10">
    <property type="entry name" value="Periplasmic binding protein-like II"/>
    <property type="match status" value="1"/>
</dbReference>
<dbReference type="InterPro" id="IPR005064">
    <property type="entry name" value="BUG"/>
</dbReference>
<organism evidence="3 4">
    <name type="scientific">Roseicella aerolata</name>
    <dbReference type="NCBI Taxonomy" id="2883479"/>
    <lineage>
        <taxon>Bacteria</taxon>
        <taxon>Pseudomonadati</taxon>
        <taxon>Pseudomonadota</taxon>
        <taxon>Alphaproteobacteria</taxon>
        <taxon>Acetobacterales</taxon>
        <taxon>Roseomonadaceae</taxon>
        <taxon>Roseicella</taxon>
    </lineage>
</organism>
<keyword evidence="4" id="KW-1185">Reference proteome</keyword>
<dbReference type="PANTHER" id="PTHR42928:SF5">
    <property type="entry name" value="BLR1237 PROTEIN"/>
    <property type="match status" value="1"/>
</dbReference>
<dbReference type="InterPro" id="IPR042100">
    <property type="entry name" value="Bug_dom1"/>
</dbReference>
<proteinExistence type="inferred from homology"/>
<dbReference type="EMBL" id="JAJAQI010000010">
    <property type="protein sequence ID" value="MCB4821753.1"/>
    <property type="molecule type" value="Genomic_DNA"/>
</dbReference>
<protein>
    <submittedName>
        <fullName evidence="3">Tripartite tricarboxylate transporter substrate binding protein</fullName>
    </submittedName>
</protein>
<sequence length="330" mass="34394">MRRRSLLAAPLLLPGIASAQGTGAAPWPARPIRLVVGFPPAGTTDIAARLIAERLAPRLGQPVAVENRPGATGNIAAEQVARAEPDGYTLHATNVGTGSINYTLFGARMPVQPDDFAEIGLLMRVPNVLFVHPSVPARTLAEFIALAKARPGAMNYGSAGSGGSPHLTMELFRHRAGIAVSHVPFRGAGPMLVEAVAGRLEVGCDNIPSCIGHVREGRLRALAVTSTQRSPALPDIPTVAESGLPGFEATSWFGVQAPARTPRGIVTLLGEAIDAATREPSYRARLAELGADPPGLTPDGGTTPEAFTAFVRAEIAKWAEVVRISGATVD</sequence>
<dbReference type="Proteomes" id="UP001139311">
    <property type="component" value="Unassembled WGS sequence"/>
</dbReference>
<feature type="chain" id="PRO_5040742673" evidence="2">
    <location>
        <begin position="20"/>
        <end position="330"/>
    </location>
</feature>
<name>A0A9X1LA19_9PROT</name>